<reference evidence="2 3" key="1">
    <citation type="submission" date="2016-07" db="EMBL/GenBank/DDBJ databases">
        <title>Pervasive Adenine N6-methylation of Active Genes in Fungi.</title>
        <authorList>
            <consortium name="DOE Joint Genome Institute"/>
            <person name="Mondo S.J."/>
            <person name="Dannebaum R.O."/>
            <person name="Kuo R.C."/>
            <person name="Labutti K."/>
            <person name="Haridas S."/>
            <person name="Kuo A."/>
            <person name="Salamov A."/>
            <person name="Ahrendt S.R."/>
            <person name="Lipzen A."/>
            <person name="Sullivan W."/>
            <person name="Andreopoulos W.B."/>
            <person name="Clum A."/>
            <person name="Lindquist E."/>
            <person name="Daum C."/>
            <person name="Ramamoorthy G.K."/>
            <person name="Gryganskyi A."/>
            <person name="Culley D."/>
            <person name="Magnuson J.K."/>
            <person name="James T.Y."/>
            <person name="O'Malley M.A."/>
            <person name="Stajich J.E."/>
            <person name="Spatafora J.W."/>
            <person name="Visel A."/>
            <person name="Grigoriev I.V."/>
        </authorList>
    </citation>
    <scope>NUCLEOTIDE SEQUENCE [LARGE SCALE GENOMIC DNA]</scope>
    <source>
        <strain evidence="2 3">PL171</strain>
    </source>
</reference>
<accession>A0A1Y2I1F7</accession>
<evidence type="ECO:0000313" key="2">
    <source>
        <dbReference type="EMBL" id="ORZ40687.1"/>
    </source>
</evidence>
<gene>
    <name evidence="2" type="ORF">BCR44DRAFT_1423602</name>
</gene>
<keyword evidence="3" id="KW-1185">Reference proteome</keyword>
<feature type="region of interest" description="Disordered" evidence="1">
    <location>
        <begin position="144"/>
        <end position="166"/>
    </location>
</feature>
<organism evidence="2 3">
    <name type="scientific">Catenaria anguillulae PL171</name>
    <dbReference type="NCBI Taxonomy" id="765915"/>
    <lineage>
        <taxon>Eukaryota</taxon>
        <taxon>Fungi</taxon>
        <taxon>Fungi incertae sedis</taxon>
        <taxon>Blastocladiomycota</taxon>
        <taxon>Blastocladiomycetes</taxon>
        <taxon>Blastocladiales</taxon>
        <taxon>Catenariaceae</taxon>
        <taxon>Catenaria</taxon>
    </lineage>
</organism>
<name>A0A1Y2I1F7_9FUNG</name>
<evidence type="ECO:0000256" key="1">
    <source>
        <dbReference type="SAM" id="MobiDB-lite"/>
    </source>
</evidence>
<comment type="caution">
    <text evidence="2">The sequence shown here is derived from an EMBL/GenBank/DDBJ whole genome shotgun (WGS) entry which is preliminary data.</text>
</comment>
<dbReference type="AlphaFoldDB" id="A0A1Y2I1F7"/>
<dbReference type="EMBL" id="MCFL01000002">
    <property type="protein sequence ID" value="ORZ40687.1"/>
    <property type="molecule type" value="Genomic_DNA"/>
</dbReference>
<dbReference type="Proteomes" id="UP000193411">
    <property type="component" value="Unassembled WGS sequence"/>
</dbReference>
<sequence length="166" mass="18205">MNQGVLNLGRVCLVISLEIERPKLLEPFKDSRIGSGKDNEGLTQLGMLADGRQFEPAIDVREERKNVAVHRTDVNCDEGQSGEHLVSWWSSDSGAGGALICSRSLLPASDKDSPSWDFGIDGSLALDKVRCGDKNGFDEFVRERRSASQGRHGVGNGRRLSKHCLR</sequence>
<protein>
    <submittedName>
        <fullName evidence="2">Uncharacterized protein</fullName>
    </submittedName>
</protein>
<proteinExistence type="predicted"/>
<evidence type="ECO:0000313" key="3">
    <source>
        <dbReference type="Proteomes" id="UP000193411"/>
    </source>
</evidence>